<reference evidence="1 2" key="1">
    <citation type="submission" date="2018-03" db="EMBL/GenBank/DDBJ databases">
        <authorList>
            <person name="Keele B.F."/>
        </authorList>
    </citation>
    <scope>NUCLEOTIDE SEQUENCE [LARGE SCALE GENOMIC DNA]</scope>
    <source>
        <strain evidence="1 2">CECT 8626</strain>
    </source>
</reference>
<evidence type="ECO:0000313" key="2">
    <source>
        <dbReference type="Proteomes" id="UP000244924"/>
    </source>
</evidence>
<dbReference type="AlphaFoldDB" id="A0A2R8B2R7"/>
<dbReference type="Gene3D" id="3.10.450.50">
    <property type="match status" value="1"/>
</dbReference>
<organism evidence="1 2">
    <name type="scientific">Albidovulum aquaemixtae</name>
    <dbReference type="NCBI Taxonomy" id="1542388"/>
    <lineage>
        <taxon>Bacteria</taxon>
        <taxon>Pseudomonadati</taxon>
        <taxon>Pseudomonadota</taxon>
        <taxon>Alphaproteobacteria</taxon>
        <taxon>Rhodobacterales</taxon>
        <taxon>Paracoccaceae</taxon>
        <taxon>Albidovulum</taxon>
    </lineage>
</organism>
<name>A0A2R8B2R7_9RHOB</name>
<accession>A0A2R8B2R7</accession>
<dbReference type="SUPFAM" id="SSF54427">
    <property type="entry name" value="NTF2-like"/>
    <property type="match status" value="1"/>
</dbReference>
<sequence>MFRPKSGEVIIARANFAALNDAAFPAAGHWSFTVYRIFNGESEATSDVTVSDGAVTFHRTASGLIFELVEYWPDPFEPSAWQDPGSVTRRQVSVEPFAGLRLRC</sequence>
<dbReference type="Proteomes" id="UP000244924">
    <property type="component" value="Unassembled WGS sequence"/>
</dbReference>
<evidence type="ECO:0000313" key="1">
    <source>
        <dbReference type="EMBL" id="SPH16921.1"/>
    </source>
</evidence>
<dbReference type="InterPro" id="IPR032710">
    <property type="entry name" value="NTF2-like_dom_sf"/>
</dbReference>
<dbReference type="EMBL" id="OMOQ01000001">
    <property type="protein sequence ID" value="SPH16921.1"/>
    <property type="molecule type" value="Genomic_DNA"/>
</dbReference>
<keyword evidence="2" id="KW-1185">Reference proteome</keyword>
<protein>
    <submittedName>
        <fullName evidence="1">Uncharacterized protein</fullName>
    </submittedName>
</protein>
<dbReference type="OrthoDB" id="117872at2"/>
<proteinExistence type="predicted"/>
<gene>
    <name evidence="1" type="ORF">DEA8626_00435</name>
</gene>